<feature type="compositionally biased region" description="Low complexity" evidence="1">
    <location>
        <begin position="13"/>
        <end position="24"/>
    </location>
</feature>
<protein>
    <submittedName>
        <fullName evidence="2">Uncharacterized protein</fullName>
    </submittedName>
</protein>
<name>A0ABD1E818_HYPHA</name>
<feature type="region of interest" description="Disordered" evidence="1">
    <location>
        <begin position="1"/>
        <end position="50"/>
    </location>
</feature>
<reference evidence="2 3" key="1">
    <citation type="submission" date="2024-05" db="EMBL/GenBank/DDBJ databases">
        <title>Genetic variation in Jamaican populations of the coffee berry borer (Hypothenemus hampei).</title>
        <authorList>
            <person name="Errbii M."/>
            <person name="Myrie A."/>
        </authorList>
    </citation>
    <scope>NUCLEOTIDE SEQUENCE [LARGE SCALE GENOMIC DNA]</scope>
    <source>
        <strain evidence="2">JA-Hopewell-2020-01-JO</strain>
        <tissue evidence="2">Whole body</tissue>
    </source>
</reference>
<evidence type="ECO:0000313" key="3">
    <source>
        <dbReference type="Proteomes" id="UP001566132"/>
    </source>
</evidence>
<feature type="compositionally biased region" description="Basic and acidic residues" evidence="1">
    <location>
        <begin position="26"/>
        <end position="35"/>
    </location>
</feature>
<proteinExistence type="predicted"/>
<gene>
    <name evidence="2" type="ORF">ABEB36_014154</name>
</gene>
<sequence>MNSSLDSSNTVYNNGPSSVSSPNNEHFQDYIKQTEDPVAPIFDDGPEPVPSVKRKKMFELQPRIAKKRKRNPENWKRNKAALLRQEGKEYISQTGRVVEKKAINEGILCKENCRKKEGVVKVEVRLEELLKKRSYEDNDRNHCHL</sequence>
<feature type="compositionally biased region" description="Polar residues" evidence="1">
    <location>
        <begin position="1"/>
        <end position="12"/>
    </location>
</feature>
<evidence type="ECO:0000313" key="2">
    <source>
        <dbReference type="EMBL" id="KAL1489221.1"/>
    </source>
</evidence>
<dbReference type="EMBL" id="JBDJPC010000012">
    <property type="protein sequence ID" value="KAL1489221.1"/>
    <property type="molecule type" value="Genomic_DNA"/>
</dbReference>
<organism evidence="2 3">
    <name type="scientific">Hypothenemus hampei</name>
    <name type="common">Coffee berry borer</name>
    <dbReference type="NCBI Taxonomy" id="57062"/>
    <lineage>
        <taxon>Eukaryota</taxon>
        <taxon>Metazoa</taxon>
        <taxon>Ecdysozoa</taxon>
        <taxon>Arthropoda</taxon>
        <taxon>Hexapoda</taxon>
        <taxon>Insecta</taxon>
        <taxon>Pterygota</taxon>
        <taxon>Neoptera</taxon>
        <taxon>Endopterygota</taxon>
        <taxon>Coleoptera</taxon>
        <taxon>Polyphaga</taxon>
        <taxon>Cucujiformia</taxon>
        <taxon>Curculionidae</taxon>
        <taxon>Scolytinae</taxon>
        <taxon>Hypothenemus</taxon>
    </lineage>
</organism>
<dbReference type="AlphaFoldDB" id="A0ABD1E818"/>
<evidence type="ECO:0000256" key="1">
    <source>
        <dbReference type="SAM" id="MobiDB-lite"/>
    </source>
</evidence>
<dbReference type="Proteomes" id="UP001566132">
    <property type="component" value="Unassembled WGS sequence"/>
</dbReference>
<comment type="caution">
    <text evidence="2">The sequence shown here is derived from an EMBL/GenBank/DDBJ whole genome shotgun (WGS) entry which is preliminary data.</text>
</comment>
<accession>A0ABD1E818</accession>
<keyword evidence="3" id="KW-1185">Reference proteome</keyword>